<dbReference type="SMART" id="SM00360">
    <property type="entry name" value="RRM"/>
    <property type="match status" value="3"/>
</dbReference>
<feature type="domain" description="RRM" evidence="3">
    <location>
        <begin position="121"/>
        <end position="199"/>
    </location>
</feature>
<protein>
    <recommendedName>
        <fullName evidence="3">RRM domain-containing protein</fullName>
    </recommendedName>
</protein>
<organism evidence="4">
    <name type="scientific">Chromera velia CCMP2878</name>
    <dbReference type="NCBI Taxonomy" id="1169474"/>
    <lineage>
        <taxon>Eukaryota</taxon>
        <taxon>Sar</taxon>
        <taxon>Alveolata</taxon>
        <taxon>Colpodellida</taxon>
        <taxon>Chromeraceae</taxon>
        <taxon>Chromera</taxon>
    </lineage>
</organism>
<dbReference type="GO" id="GO:0006397">
    <property type="term" value="P:mRNA processing"/>
    <property type="evidence" value="ECO:0007669"/>
    <property type="project" value="InterPro"/>
</dbReference>
<dbReference type="GO" id="GO:0005634">
    <property type="term" value="C:nucleus"/>
    <property type="evidence" value="ECO:0007669"/>
    <property type="project" value="InterPro"/>
</dbReference>
<gene>
    <name evidence="4" type="ORF">Cvel_19014</name>
</gene>
<feature type="region of interest" description="Disordered" evidence="2">
    <location>
        <begin position="1"/>
        <end position="115"/>
    </location>
</feature>
<dbReference type="Gene3D" id="3.30.70.330">
    <property type="match status" value="3"/>
</dbReference>
<name>A0A0G4FVS6_9ALVE</name>
<feature type="region of interest" description="Disordered" evidence="2">
    <location>
        <begin position="339"/>
        <end position="361"/>
    </location>
</feature>
<dbReference type="GO" id="GO:0003723">
    <property type="term" value="F:RNA binding"/>
    <property type="evidence" value="ECO:0007669"/>
    <property type="project" value="UniProtKB-UniRule"/>
</dbReference>
<accession>A0A0G4FVS6</accession>
<evidence type="ECO:0000259" key="3">
    <source>
        <dbReference type="PROSITE" id="PS50102"/>
    </source>
</evidence>
<evidence type="ECO:0000256" key="2">
    <source>
        <dbReference type="SAM" id="MobiDB-lite"/>
    </source>
</evidence>
<dbReference type="InterPro" id="IPR000504">
    <property type="entry name" value="RRM_dom"/>
</dbReference>
<sequence>MSADELDFDAVEQLMEGKGPALEEDRAASRTRDRSEDVDRKGPREGDGERQRDRDRDRDRGGSRVRDRDRDRSRGREAERDREERKAREREEKRKREEERRQKDEEERKKKEEADARRDDLTVLVLNIALKSEEKDIYKFFSKGAGKVRDIQLIRDARSGKSKGVAYVEFYTQEGLLKALALSGQMFQGQPVKVQASQAEKNRAAKQAKEQELAARRMDGPCRLYVGNLVDLLANISDKDLEQVFKPFGTVEQVEVCRDGSGKCKGYAFVQMAKANEAKDALMALNGYLLLNQPLKVGLATDPRGQQQPPLTEMQQKVAEAIQMGMDPVEANKVLMEQLNSMSSGPPPPPPPPMAVPGLSQIPGSTDAAAIAAAAQQAAQAAAALTGGGLASLAGLGGLGAGLGALPTLPLAGASVLPTGFPSAPAASPDASALLGAGAALGMGGLGVGAGLGAGAGAGASSGGAGDYRTQIPSANISLANVYDPSPQEMAKALAEEPTFWEDLMEDIKGEAEKQGPVLKVWVNKMTPDGSVYLKFAAAPHATAAAASLSGRWFGGKQISVSYIPEDVFNLLTSMG</sequence>
<dbReference type="EMBL" id="CDMZ01000672">
    <property type="protein sequence ID" value="CEM19274.1"/>
    <property type="molecule type" value="Genomic_DNA"/>
</dbReference>
<evidence type="ECO:0000256" key="1">
    <source>
        <dbReference type="PROSITE-ProRule" id="PRU00176"/>
    </source>
</evidence>
<dbReference type="InterPro" id="IPR012677">
    <property type="entry name" value="Nucleotide-bd_a/b_plait_sf"/>
</dbReference>
<dbReference type="VEuPathDB" id="CryptoDB:Cvel_19014"/>
<dbReference type="CDD" id="cd12283">
    <property type="entry name" value="RRM1_RBM39_like"/>
    <property type="match status" value="1"/>
</dbReference>
<dbReference type="Pfam" id="PF00076">
    <property type="entry name" value="RRM_1"/>
    <property type="match status" value="2"/>
</dbReference>
<proteinExistence type="predicted"/>
<evidence type="ECO:0000313" key="4">
    <source>
        <dbReference type="EMBL" id="CEM19274.1"/>
    </source>
</evidence>
<dbReference type="PhylomeDB" id="A0A0G4FVS6"/>
<feature type="domain" description="RRM" evidence="3">
    <location>
        <begin position="222"/>
        <end position="302"/>
    </location>
</feature>
<feature type="compositionally biased region" description="Basic and acidic residues" evidence="2">
    <location>
        <begin position="21"/>
        <end position="115"/>
    </location>
</feature>
<feature type="compositionally biased region" description="Acidic residues" evidence="2">
    <location>
        <begin position="1"/>
        <end position="10"/>
    </location>
</feature>
<dbReference type="PANTHER" id="PTHR48036">
    <property type="entry name" value="SPLICING FACTOR (PAD-1), PUTATIVE (AFU_ORTHOLOGUE AFUA_1G15810)-RELATED"/>
    <property type="match status" value="1"/>
</dbReference>
<dbReference type="SUPFAM" id="SSF54928">
    <property type="entry name" value="RNA-binding domain, RBD"/>
    <property type="match status" value="3"/>
</dbReference>
<feature type="compositionally biased region" description="Pro residues" evidence="2">
    <location>
        <begin position="345"/>
        <end position="355"/>
    </location>
</feature>
<reference evidence="4" key="1">
    <citation type="submission" date="2014-11" db="EMBL/GenBank/DDBJ databases">
        <authorList>
            <person name="Otto D Thomas"/>
            <person name="Naeem Raeece"/>
        </authorList>
    </citation>
    <scope>NUCLEOTIDE SEQUENCE</scope>
</reference>
<dbReference type="InterPro" id="IPR006509">
    <property type="entry name" value="RBM39_SF"/>
</dbReference>
<dbReference type="AlphaFoldDB" id="A0A0G4FVS6"/>
<dbReference type="NCBIfam" id="TIGR01622">
    <property type="entry name" value="SF-CC1"/>
    <property type="match status" value="1"/>
</dbReference>
<dbReference type="InterPro" id="IPR035979">
    <property type="entry name" value="RBD_domain_sf"/>
</dbReference>
<keyword evidence="1" id="KW-0694">RNA-binding</keyword>
<dbReference type="PROSITE" id="PS50102">
    <property type="entry name" value="RRM"/>
    <property type="match status" value="2"/>
</dbReference>